<evidence type="ECO:0000313" key="2">
    <source>
        <dbReference type="EMBL" id="KAK8552099.1"/>
    </source>
</evidence>
<reference evidence="2 3" key="1">
    <citation type="journal article" date="2024" name="G3 (Bethesda)">
        <title>Genome assembly of Hibiscus sabdariffa L. provides insights into metabolisms of medicinal natural products.</title>
        <authorList>
            <person name="Kim T."/>
        </authorList>
    </citation>
    <scope>NUCLEOTIDE SEQUENCE [LARGE SCALE GENOMIC DNA]</scope>
    <source>
        <strain evidence="2">TK-2024</strain>
        <tissue evidence="2">Old leaves</tissue>
    </source>
</reference>
<gene>
    <name evidence="2" type="ORF">V6N12_040714</name>
</gene>
<keyword evidence="1" id="KW-0472">Membrane</keyword>
<accession>A0ABR2E5Z2</accession>
<keyword evidence="1" id="KW-0812">Transmembrane</keyword>
<dbReference type="PANTHER" id="PTHR34291">
    <property type="entry name" value="HYDROXYPROLINE-RICH GLYCOPROTEIN FAMILY PROTEIN"/>
    <property type="match status" value="1"/>
</dbReference>
<comment type="caution">
    <text evidence="2">The sequence shown here is derived from an EMBL/GenBank/DDBJ whole genome shotgun (WGS) entry which is preliminary data.</text>
</comment>
<dbReference type="EMBL" id="JBBPBM010000020">
    <property type="protein sequence ID" value="KAK8552099.1"/>
    <property type="molecule type" value="Genomic_DNA"/>
</dbReference>
<name>A0ABR2E5Z2_9ROSI</name>
<keyword evidence="1" id="KW-1133">Transmembrane helix</keyword>
<dbReference type="Proteomes" id="UP001472677">
    <property type="component" value="Unassembled WGS sequence"/>
</dbReference>
<evidence type="ECO:0000256" key="1">
    <source>
        <dbReference type="SAM" id="Phobius"/>
    </source>
</evidence>
<organism evidence="2 3">
    <name type="scientific">Hibiscus sabdariffa</name>
    <name type="common">roselle</name>
    <dbReference type="NCBI Taxonomy" id="183260"/>
    <lineage>
        <taxon>Eukaryota</taxon>
        <taxon>Viridiplantae</taxon>
        <taxon>Streptophyta</taxon>
        <taxon>Embryophyta</taxon>
        <taxon>Tracheophyta</taxon>
        <taxon>Spermatophyta</taxon>
        <taxon>Magnoliopsida</taxon>
        <taxon>eudicotyledons</taxon>
        <taxon>Gunneridae</taxon>
        <taxon>Pentapetalae</taxon>
        <taxon>rosids</taxon>
        <taxon>malvids</taxon>
        <taxon>Malvales</taxon>
        <taxon>Malvaceae</taxon>
        <taxon>Malvoideae</taxon>
        <taxon>Hibiscus</taxon>
    </lineage>
</organism>
<proteinExistence type="predicted"/>
<dbReference type="PANTHER" id="PTHR34291:SF7">
    <property type="entry name" value="PROTEIN, PUTATIVE-RELATED"/>
    <property type="match status" value="1"/>
</dbReference>
<sequence>MKNEESSSSTSSRPIIGYPLGVALLLILLFCISGFLIGCVNWHKLQALILQYSSDHDHNDNTRSDIDRAPDVRPAFLVKAGQKLVGQSLPVLMPGDEVPRFLAMACPCEPGTIEKI</sequence>
<feature type="transmembrane region" description="Helical" evidence="1">
    <location>
        <begin position="20"/>
        <end position="42"/>
    </location>
</feature>
<keyword evidence="3" id="KW-1185">Reference proteome</keyword>
<dbReference type="InterPro" id="IPR037699">
    <property type="entry name" value="At5g65660-like"/>
</dbReference>
<protein>
    <submittedName>
        <fullName evidence="2">Uncharacterized protein</fullName>
    </submittedName>
</protein>
<evidence type="ECO:0000313" key="3">
    <source>
        <dbReference type="Proteomes" id="UP001472677"/>
    </source>
</evidence>